<dbReference type="OrthoDB" id="9803968at2"/>
<feature type="transmembrane region" description="Helical" evidence="1">
    <location>
        <begin position="259"/>
        <end position="282"/>
    </location>
</feature>
<dbReference type="AlphaFoldDB" id="A0A327MDG9"/>
<dbReference type="InterPro" id="IPR050237">
    <property type="entry name" value="ATP-dep_AMP-bd_enzyme"/>
</dbReference>
<evidence type="ECO:0000313" key="4">
    <source>
        <dbReference type="EMBL" id="RAI60103.1"/>
    </source>
</evidence>
<evidence type="ECO:0000256" key="1">
    <source>
        <dbReference type="SAM" id="Phobius"/>
    </source>
</evidence>
<dbReference type="InterPro" id="IPR025110">
    <property type="entry name" value="AMP-bd_C"/>
</dbReference>
<dbReference type="PANTHER" id="PTHR43767:SF12">
    <property type="entry name" value="AMP-DEPENDENT SYNTHETASE AND LIGASE"/>
    <property type="match status" value="1"/>
</dbReference>
<keyword evidence="1" id="KW-1133">Transmembrane helix</keyword>
<keyword evidence="4" id="KW-0436">Ligase</keyword>
<dbReference type="GO" id="GO:0016877">
    <property type="term" value="F:ligase activity, forming carbon-sulfur bonds"/>
    <property type="evidence" value="ECO:0007669"/>
    <property type="project" value="UniProtKB-ARBA"/>
</dbReference>
<evidence type="ECO:0000259" key="2">
    <source>
        <dbReference type="Pfam" id="PF00501"/>
    </source>
</evidence>
<dbReference type="Gene3D" id="3.30.300.30">
    <property type="match status" value="1"/>
</dbReference>
<sequence>MARRMVMHSTAASPRCHSAYPPGIAWDMALPPETLVEIFEASARRFADRPCLDFLGRRWRYAEVGALVERAAAGLQRLGAGPGTRIGLCLPNGPHYVIAFFAALRCGATVVNCNPLYSTAELAAQLADSDTRILVAPDLAPILGRVLRLRQDGVLAQVIVCPFAEALPPLKGLLFRTLRRRAIVAIPALPGLLRWEALLQGPPLTQPRPRPEDVAVLQYTGGTTGTPKGAMLTHANLAANLRQVQAWSPQCRPGEERTLAVLPFFHVFALTAVLGASIGWGAELVMLPRFEPKQLIATLRRRRPTVFHGVPTLFRAVIEQGATRRDLASVRICISGGAPLPAEVKREFEARSGCRLVEGYGLTEASPVCFCNPLEGEAPEGSIGLPLPGIRAEIRALDDPGRALPPGEKGELCVAGPNVMAGYWNRPEETANAIDAGGFLHTGDVGIMDAAGYVTLVDRIKDLIICSGYNVYPRAIEEALYAHPEVAAATVVGQPDPYRGESPAAFVQLRPGSALTPESLRAFLKDRLSAIEMPKLIEIRAELPRTPIGKLSKKELKAELLQRAADRPGRG</sequence>
<protein>
    <submittedName>
        <fullName evidence="4">Long-chain fatty acid--CoA ligase</fullName>
    </submittedName>
</protein>
<dbReference type="PROSITE" id="PS00455">
    <property type="entry name" value="AMP_BINDING"/>
    <property type="match status" value="1"/>
</dbReference>
<dbReference type="Proteomes" id="UP000249065">
    <property type="component" value="Unassembled WGS sequence"/>
</dbReference>
<dbReference type="InterPro" id="IPR000873">
    <property type="entry name" value="AMP-dep_synth/lig_dom"/>
</dbReference>
<dbReference type="Gene3D" id="3.40.50.12780">
    <property type="entry name" value="N-terminal domain of ligase-like"/>
    <property type="match status" value="1"/>
</dbReference>
<feature type="domain" description="AMP-dependent synthetase/ligase" evidence="2">
    <location>
        <begin position="39"/>
        <end position="424"/>
    </location>
</feature>
<dbReference type="EMBL" id="QLIX01000002">
    <property type="protein sequence ID" value="RAI60103.1"/>
    <property type="molecule type" value="Genomic_DNA"/>
</dbReference>
<keyword evidence="5" id="KW-1185">Reference proteome</keyword>
<reference evidence="5" key="1">
    <citation type="submission" date="2018-06" db="EMBL/GenBank/DDBJ databases">
        <authorList>
            <person name="Khan S.A."/>
        </authorList>
    </citation>
    <scope>NUCLEOTIDE SEQUENCE [LARGE SCALE GENOMIC DNA]</scope>
    <source>
        <strain evidence="5">DB-1506</strain>
    </source>
</reference>
<gene>
    <name evidence="4" type="ORF">DOO78_03145</name>
</gene>
<dbReference type="PANTHER" id="PTHR43767">
    <property type="entry name" value="LONG-CHAIN-FATTY-ACID--COA LIGASE"/>
    <property type="match status" value="1"/>
</dbReference>
<evidence type="ECO:0000259" key="3">
    <source>
        <dbReference type="Pfam" id="PF13193"/>
    </source>
</evidence>
<accession>A0A327MDG9</accession>
<dbReference type="InterPro" id="IPR020845">
    <property type="entry name" value="AMP-binding_CS"/>
</dbReference>
<name>A0A327MDG9_9PROT</name>
<evidence type="ECO:0000313" key="5">
    <source>
        <dbReference type="Proteomes" id="UP000249065"/>
    </source>
</evidence>
<dbReference type="Pfam" id="PF13193">
    <property type="entry name" value="AMP-binding_C"/>
    <property type="match status" value="1"/>
</dbReference>
<dbReference type="InterPro" id="IPR042099">
    <property type="entry name" value="ANL_N_sf"/>
</dbReference>
<proteinExistence type="predicted"/>
<dbReference type="SUPFAM" id="SSF56801">
    <property type="entry name" value="Acetyl-CoA synthetase-like"/>
    <property type="match status" value="1"/>
</dbReference>
<keyword evidence="1" id="KW-0472">Membrane</keyword>
<comment type="caution">
    <text evidence="4">The sequence shown here is derived from an EMBL/GenBank/DDBJ whole genome shotgun (WGS) entry which is preliminary data.</text>
</comment>
<dbReference type="Pfam" id="PF00501">
    <property type="entry name" value="AMP-binding"/>
    <property type="match status" value="1"/>
</dbReference>
<organism evidence="4 5">
    <name type="scientific">Roseicella frigidaeris</name>
    <dbReference type="NCBI Taxonomy" id="2230885"/>
    <lineage>
        <taxon>Bacteria</taxon>
        <taxon>Pseudomonadati</taxon>
        <taxon>Pseudomonadota</taxon>
        <taxon>Alphaproteobacteria</taxon>
        <taxon>Acetobacterales</taxon>
        <taxon>Roseomonadaceae</taxon>
        <taxon>Roseicella</taxon>
    </lineage>
</organism>
<dbReference type="CDD" id="cd05936">
    <property type="entry name" value="FC-FACS_FadD_like"/>
    <property type="match status" value="1"/>
</dbReference>
<dbReference type="InterPro" id="IPR045851">
    <property type="entry name" value="AMP-bd_C_sf"/>
</dbReference>
<keyword evidence="1" id="KW-0812">Transmembrane</keyword>
<feature type="domain" description="AMP-binding enzyme C-terminal" evidence="3">
    <location>
        <begin position="476"/>
        <end position="550"/>
    </location>
</feature>